<sequence>MEKEHKASLSPTGSDLSSWCWSHLPPELLDQIYALLSHFDRHSFRQICSTWRGVARQSIPPFPLVFEPPRLLHSEPDNGFSFFDIFNCKSLSCSIPPPHNRAHCFGYLAGWFFLVSDQNPYRACLFNPVLLAEIPLPDLNSRIRKAILSAAPAPGFPNCIVAVAVIGSSGYIAVCEPAGKRWQVLDLGQGQPILVIDIIFWRNQLCAIVNRYAVLICNFDMESRETSILTVRLPKLYRHTVDAFLVESTGGDLLTVIVDAHKFKVFKLVQQDCTWEQMERIGNQALFLGRIRSESVPVNQFLDWGLRENSIYCTSHTTRMNFNFRGRNYGVPIVYSMENRAVREVPVSVQYWIQHEPVWVSPIIWP</sequence>
<dbReference type="SUPFAM" id="SSF81383">
    <property type="entry name" value="F-box domain"/>
    <property type="match status" value="1"/>
</dbReference>
<reference evidence="3" key="1">
    <citation type="submission" date="2020-01" db="EMBL/GenBank/DDBJ databases">
        <title>Genome sequence of Kobresia littledalei, the first chromosome-level genome in the family Cyperaceae.</title>
        <authorList>
            <person name="Qu G."/>
        </authorList>
    </citation>
    <scope>NUCLEOTIDE SEQUENCE</scope>
    <source>
        <strain evidence="3">C.B.Clarke</strain>
        <tissue evidence="3">Leaf</tissue>
    </source>
</reference>
<comment type="caution">
    <text evidence="3">The sequence shown here is derived from an EMBL/GenBank/DDBJ whole genome shotgun (WGS) entry which is preliminary data.</text>
</comment>
<dbReference type="AlphaFoldDB" id="A0A833QIH4"/>
<protein>
    <submittedName>
        <fullName evidence="3">F-box/kelch-repeat protein</fullName>
    </submittedName>
</protein>
<dbReference type="InterPro" id="IPR050942">
    <property type="entry name" value="F-box_BR-signaling"/>
</dbReference>
<accession>A0A833QIH4</accession>
<dbReference type="Pfam" id="PF03478">
    <property type="entry name" value="Beta-prop_KIB1-4"/>
    <property type="match status" value="1"/>
</dbReference>
<gene>
    <name evidence="3" type="ORF">FCM35_KLT07278</name>
</gene>
<evidence type="ECO:0000313" key="4">
    <source>
        <dbReference type="Proteomes" id="UP000623129"/>
    </source>
</evidence>
<dbReference type="Gene3D" id="1.20.1280.50">
    <property type="match status" value="1"/>
</dbReference>
<dbReference type="OrthoDB" id="642536at2759"/>
<keyword evidence="4" id="KW-1185">Reference proteome</keyword>
<dbReference type="Proteomes" id="UP000623129">
    <property type="component" value="Unassembled WGS sequence"/>
</dbReference>
<dbReference type="PANTHER" id="PTHR44259">
    <property type="entry name" value="OS07G0183000 PROTEIN-RELATED"/>
    <property type="match status" value="1"/>
</dbReference>
<feature type="domain" description="F-box" evidence="1">
    <location>
        <begin position="21"/>
        <end position="56"/>
    </location>
</feature>
<name>A0A833QIH4_9POAL</name>
<proteinExistence type="predicted"/>
<dbReference type="InterPro" id="IPR001810">
    <property type="entry name" value="F-box_dom"/>
</dbReference>
<organism evidence="3 4">
    <name type="scientific">Carex littledalei</name>
    <dbReference type="NCBI Taxonomy" id="544730"/>
    <lineage>
        <taxon>Eukaryota</taxon>
        <taxon>Viridiplantae</taxon>
        <taxon>Streptophyta</taxon>
        <taxon>Embryophyta</taxon>
        <taxon>Tracheophyta</taxon>
        <taxon>Spermatophyta</taxon>
        <taxon>Magnoliopsida</taxon>
        <taxon>Liliopsida</taxon>
        <taxon>Poales</taxon>
        <taxon>Cyperaceae</taxon>
        <taxon>Cyperoideae</taxon>
        <taxon>Cariceae</taxon>
        <taxon>Carex</taxon>
        <taxon>Carex subgen. Euthyceras</taxon>
    </lineage>
</organism>
<dbReference type="InterPro" id="IPR005174">
    <property type="entry name" value="KIB1-4_b-propeller"/>
</dbReference>
<evidence type="ECO:0000259" key="1">
    <source>
        <dbReference type="Pfam" id="PF00646"/>
    </source>
</evidence>
<dbReference type="EMBL" id="SWLB01000017">
    <property type="protein sequence ID" value="KAF3327160.1"/>
    <property type="molecule type" value="Genomic_DNA"/>
</dbReference>
<feature type="domain" description="KIB1-4 beta-propeller" evidence="2">
    <location>
        <begin position="89"/>
        <end position="329"/>
    </location>
</feature>
<evidence type="ECO:0000313" key="3">
    <source>
        <dbReference type="EMBL" id="KAF3327160.1"/>
    </source>
</evidence>
<evidence type="ECO:0000259" key="2">
    <source>
        <dbReference type="Pfam" id="PF03478"/>
    </source>
</evidence>
<dbReference type="Pfam" id="PF00646">
    <property type="entry name" value="F-box"/>
    <property type="match status" value="1"/>
</dbReference>
<dbReference type="InterPro" id="IPR036047">
    <property type="entry name" value="F-box-like_dom_sf"/>
</dbReference>